<keyword evidence="2" id="KW-1185">Reference proteome</keyword>
<dbReference type="EMBL" id="JACVVK020000354">
    <property type="protein sequence ID" value="KAK7477300.1"/>
    <property type="molecule type" value="Genomic_DNA"/>
</dbReference>
<accession>A0ABD0JRI6</accession>
<proteinExistence type="predicted"/>
<organism evidence="1 2">
    <name type="scientific">Batillaria attramentaria</name>
    <dbReference type="NCBI Taxonomy" id="370345"/>
    <lineage>
        <taxon>Eukaryota</taxon>
        <taxon>Metazoa</taxon>
        <taxon>Spiralia</taxon>
        <taxon>Lophotrochozoa</taxon>
        <taxon>Mollusca</taxon>
        <taxon>Gastropoda</taxon>
        <taxon>Caenogastropoda</taxon>
        <taxon>Sorbeoconcha</taxon>
        <taxon>Cerithioidea</taxon>
        <taxon>Batillariidae</taxon>
        <taxon>Batillaria</taxon>
    </lineage>
</organism>
<gene>
    <name evidence="1" type="ORF">BaRGS_00031488</name>
</gene>
<evidence type="ECO:0000313" key="2">
    <source>
        <dbReference type="Proteomes" id="UP001519460"/>
    </source>
</evidence>
<dbReference type="AlphaFoldDB" id="A0ABD0JRI6"/>
<protein>
    <submittedName>
        <fullName evidence="1">Uncharacterized protein</fullName>
    </submittedName>
</protein>
<name>A0ABD0JRI6_9CAEN</name>
<reference evidence="1 2" key="1">
    <citation type="journal article" date="2023" name="Sci. Data">
        <title>Genome assembly of the Korean intertidal mud-creeper Batillaria attramentaria.</title>
        <authorList>
            <person name="Patra A.K."/>
            <person name="Ho P.T."/>
            <person name="Jun S."/>
            <person name="Lee S.J."/>
            <person name="Kim Y."/>
            <person name="Won Y.J."/>
        </authorList>
    </citation>
    <scope>NUCLEOTIDE SEQUENCE [LARGE SCALE GENOMIC DNA]</scope>
    <source>
        <strain evidence="1">Wonlab-2016</strain>
    </source>
</reference>
<dbReference type="Proteomes" id="UP001519460">
    <property type="component" value="Unassembled WGS sequence"/>
</dbReference>
<evidence type="ECO:0000313" key="1">
    <source>
        <dbReference type="EMBL" id="KAK7477300.1"/>
    </source>
</evidence>
<sequence>RKKRYHVTFVTHAVGLVETASYFPCSIAAPPVIYPLISVSTPRRARSQIIQSAPLMCASRMTPDDKLSLLSQRQLTALHDTGPTIRSSSQHVHYVRSRVVIITQHVGCDTSCISSNRSDYSLPLTQSSSSPFSLKSLTFDTAPAATPTNQTATLQIACHVGLGSLRAVKVARVRVKLRFLALIGFAVRVRERACCGGRH</sequence>
<comment type="caution">
    <text evidence="1">The sequence shown here is derived from an EMBL/GenBank/DDBJ whole genome shotgun (WGS) entry which is preliminary data.</text>
</comment>
<feature type="non-terminal residue" evidence="1">
    <location>
        <position position="1"/>
    </location>
</feature>